<dbReference type="PANTHER" id="PTHR14495">
    <property type="entry name" value="SHIELDIN COMPLEX SUBUNIT 2"/>
    <property type="match status" value="1"/>
</dbReference>
<evidence type="ECO:0000256" key="1">
    <source>
        <dbReference type="SAM" id="MobiDB-lite"/>
    </source>
</evidence>
<dbReference type="Pfam" id="PF15793">
    <property type="entry name" value="SHLD2_C"/>
    <property type="match status" value="1"/>
</dbReference>
<dbReference type="Proteomes" id="UP001163046">
    <property type="component" value="Unassembled WGS sequence"/>
</dbReference>
<feature type="domain" description="Shieldin complex subunit 2 second OB fold" evidence="4">
    <location>
        <begin position="410"/>
        <end position="492"/>
    </location>
</feature>
<evidence type="ECO:0000259" key="3">
    <source>
        <dbReference type="Pfam" id="PF21669"/>
    </source>
</evidence>
<dbReference type="PANTHER" id="PTHR14495:SF2">
    <property type="entry name" value="SHIELDIN COMPLEX SUBUNIT 2"/>
    <property type="match status" value="1"/>
</dbReference>
<gene>
    <name evidence="5" type="primary">FAM35A</name>
    <name evidence="5" type="ORF">OS493_034611</name>
</gene>
<keyword evidence="6" id="KW-1185">Reference proteome</keyword>
<comment type="caution">
    <text evidence="5">The sequence shown here is derived from an EMBL/GenBank/DDBJ whole genome shotgun (WGS) entry which is preliminary data.</text>
</comment>
<dbReference type="Pfam" id="PF22779">
    <property type="entry name" value="OB_SHLD2_2nd"/>
    <property type="match status" value="1"/>
</dbReference>
<dbReference type="InterPro" id="IPR053944">
    <property type="entry name" value="SHLD2_OB2"/>
</dbReference>
<sequence>MADRSADRDLSKTPNVLIFTGPIVCVDCMQKGSNVKSKESQGICWRKSMLQLSGNSFVACDQQSCNNSKDFDLTDESDIRLEYDPLEIQESVCFYLESEFRNSESSSLPFESSSFGFDPAENLTNKEDLQRQFEDIRSASQKLLVENSTQSCSISRIGNNKGVKRKTDEILDFDCDTNTHRLTMEDIYTQDKCPSTSSNSCSPVNKGTSGMKNLKPTTSRGISDVSPTTSLGNSHELGIPLCDFTAVPRVCEKLTTLKECTQENLFVNILFVVHQVNDTREVQVKSGVNAGSFVALSSLVIADESKSCFKITLWREASKWTDKITPGDFAVATSMKIGKWRDEYVAQTTFNSGFYNLHQPKGLLSNNCLKLVSQIRLDALVRWVRSEHPYLLVTYHTKKSVEFTEIPQLRDNTLVHYRGRLISIHRNSSSSSTYRFGGQQLTKITAVLAERPSDKIELFLWGRQAAWINQLQEGLGQVWEFQFLTAKYSSESGCVSLHSTPRSTKSKLSPKDKNAHYIMSRFDEGAEDCEEAKKFANLRDLLEAKYTGLAEVGARISSLQFHCEDEVIILDQNGSVRDQLKKKLVKLVYIGCGSCYRALVQDQNGIYGQCSYCVVTNPHYKYTIGHYYKPLTICLSDHHVSVEVEAFSSVISRLFRDFPAKTLLQRTADASSRYHSYVASFIEHLEVLVNGGQCKAFILCRTTLDENSFIENRSFTLRQIDF</sequence>
<feature type="domain" description="Shieldin complex subunit 2 C-terminal" evidence="2">
    <location>
        <begin position="555"/>
        <end position="718"/>
    </location>
</feature>
<dbReference type="InterPro" id="IPR012340">
    <property type="entry name" value="NA-bd_OB-fold"/>
</dbReference>
<dbReference type="Gene3D" id="2.40.50.140">
    <property type="entry name" value="Nucleic acid-binding proteins"/>
    <property type="match status" value="2"/>
</dbReference>
<dbReference type="InterPro" id="IPR031589">
    <property type="entry name" value="SHLD2_C"/>
</dbReference>
<reference evidence="5" key="1">
    <citation type="submission" date="2023-01" db="EMBL/GenBank/DDBJ databases">
        <title>Genome assembly of the deep-sea coral Lophelia pertusa.</title>
        <authorList>
            <person name="Herrera S."/>
            <person name="Cordes E."/>
        </authorList>
    </citation>
    <scope>NUCLEOTIDE SEQUENCE</scope>
    <source>
        <strain evidence="5">USNM1676648</strain>
        <tissue evidence="5">Polyp</tissue>
    </source>
</reference>
<evidence type="ECO:0000259" key="4">
    <source>
        <dbReference type="Pfam" id="PF22779"/>
    </source>
</evidence>
<accession>A0A9W9ZXT5</accession>
<dbReference type="InterPro" id="IPR029715">
    <property type="entry name" value="FAM35A"/>
</dbReference>
<evidence type="ECO:0000259" key="2">
    <source>
        <dbReference type="Pfam" id="PF15793"/>
    </source>
</evidence>
<evidence type="ECO:0000313" key="5">
    <source>
        <dbReference type="EMBL" id="KAJ7388973.1"/>
    </source>
</evidence>
<dbReference type="InterPro" id="IPR049507">
    <property type="entry name" value="SHLD2_OB1"/>
</dbReference>
<feature type="region of interest" description="Disordered" evidence="1">
    <location>
        <begin position="198"/>
        <end position="229"/>
    </location>
</feature>
<name>A0A9W9ZXT5_9CNID</name>
<dbReference type="AlphaFoldDB" id="A0A9W9ZXT5"/>
<dbReference type="Pfam" id="PF21669">
    <property type="entry name" value="SHLD2_OB1"/>
    <property type="match status" value="1"/>
</dbReference>
<dbReference type="GO" id="GO:0035861">
    <property type="term" value="C:site of double-strand break"/>
    <property type="evidence" value="ECO:0007669"/>
    <property type="project" value="TreeGrafter"/>
</dbReference>
<dbReference type="OrthoDB" id="5963585at2759"/>
<proteinExistence type="predicted"/>
<feature type="domain" description="Shieldin complex subunit 2 first OB fold" evidence="3">
    <location>
        <begin position="250"/>
        <end position="381"/>
    </location>
</feature>
<dbReference type="GO" id="GO:0005634">
    <property type="term" value="C:nucleus"/>
    <property type="evidence" value="ECO:0007669"/>
    <property type="project" value="TreeGrafter"/>
</dbReference>
<dbReference type="SUPFAM" id="SSF50249">
    <property type="entry name" value="Nucleic acid-binding proteins"/>
    <property type="match status" value="1"/>
</dbReference>
<evidence type="ECO:0000313" key="6">
    <source>
        <dbReference type="Proteomes" id="UP001163046"/>
    </source>
</evidence>
<protein>
    <submittedName>
        <fullName evidence="5">Shieldin complex subunit 2</fullName>
    </submittedName>
</protein>
<organism evidence="5 6">
    <name type="scientific">Desmophyllum pertusum</name>
    <dbReference type="NCBI Taxonomy" id="174260"/>
    <lineage>
        <taxon>Eukaryota</taxon>
        <taxon>Metazoa</taxon>
        <taxon>Cnidaria</taxon>
        <taxon>Anthozoa</taxon>
        <taxon>Hexacorallia</taxon>
        <taxon>Scleractinia</taxon>
        <taxon>Caryophylliina</taxon>
        <taxon>Caryophylliidae</taxon>
        <taxon>Desmophyllum</taxon>
    </lineage>
</organism>
<dbReference type="GO" id="GO:0010569">
    <property type="term" value="P:regulation of double-strand break repair via homologous recombination"/>
    <property type="evidence" value="ECO:0007669"/>
    <property type="project" value="TreeGrafter"/>
</dbReference>
<dbReference type="EMBL" id="MU825445">
    <property type="protein sequence ID" value="KAJ7388973.1"/>
    <property type="molecule type" value="Genomic_DNA"/>
</dbReference>